<dbReference type="PANTHER" id="PTHR35176">
    <property type="entry name" value="HEME OXYGENASE HI_0854-RELATED"/>
    <property type="match status" value="1"/>
</dbReference>
<dbReference type="SUPFAM" id="SSF50475">
    <property type="entry name" value="FMN-binding split barrel"/>
    <property type="match status" value="1"/>
</dbReference>
<keyword evidence="4" id="KW-1185">Reference proteome</keyword>
<keyword evidence="1" id="KW-0560">Oxidoreductase</keyword>
<dbReference type="Pfam" id="PF01243">
    <property type="entry name" value="PNPOx_N"/>
    <property type="match status" value="1"/>
</dbReference>
<evidence type="ECO:0000313" key="4">
    <source>
        <dbReference type="Proteomes" id="UP001596074"/>
    </source>
</evidence>
<accession>A0ABW0ZVI0</accession>
<dbReference type="InterPro" id="IPR052019">
    <property type="entry name" value="F420H2_bilvrd_red/Heme_oxyg"/>
</dbReference>
<protein>
    <submittedName>
        <fullName evidence="3">Pyridoxamine 5'-phosphate oxidase family protein</fullName>
    </submittedName>
</protein>
<dbReference type="PANTHER" id="PTHR35176:SF2">
    <property type="entry name" value="F420H(2)-DEPENDENT REDUCTASE RV1155"/>
    <property type="match status" value="1"/>
</dbReference>
<dbReference type="Proteomes" id="UP001596074">
    <property type="component" value="Unassembled WGS sequence"/>
</dbReference>
<dbReference type="RefSeq" id="WP_378281537.1">
    <property type="nucleotide sequence ID" value="NZ_JBHSON010000011.1"/>
</dbReference>
<dbReference type="InterPro" id="IPR019920">
    <property type="entry name" value="F420-binding_dom_put"/>
</dbReference>
<comment type="caution">
    <text evidence="3">The sequence shown here is derived from an EMBL/GenBank/DDBJ whole genome shotgun (WGS) entry which is preliminary data.</text>
</comment>
<dbReference type="EMBL" id="JBHSON010000011">
    <property type="protein sequence ID" value="MFC5745914.1"/>
    <property type="molecule type" value="Genomic_DNA"/>
</dbReference>
<dbReference type="InterPro" id="IPR012349">
    <property type="entry name" value="Split_barrel_FMN-bd"/>
</dbReference>
<evidence type="ECO:0000313" key="3">
    <source>
        <dbReference type="EMBL" id="MFC5745914.1"/>
    </source>
</evidence>
<dbReference type="Gene3D" id="2.30.110.10">
    <property type="entry name" value="Electron Transport, Fmn-binding Protein, Chain A"/>
    <property type="match status" value="1"/>
</dbReference>
<proteinExistence type="predicted"/>
<dbReference type="NCBIfam" id="TIGR03618">
    <property type="entry name" value="Rv1155_F420"/>
    <property type="match status" value="1"/>
</dbReference>
<gene>
    <name evidence="3" type="ORF">ACFPZN_09875</name>
</gene>
<dbReference type="InterPro" id="IPR011576">
    <property type="entry name" value="Pyridox_Oxase_N"/>
</dbReference>
<feature type="domain" description="Pyridoxamine 5'-phosphate oxidase N-terminal" evidence="2">
    <location>
        <begin position="26"/>
        <end position="155"/>
    </location>
</feature>
<name>A0ABW0ZVI0_9ACTN</name>
<organism evidence="3 4">
    <name type="scientific">Actinomadura rugatobispora</name>
    <dbReference type="NCBI Taxonomy" id="1994"/>
    <lineage>
        <taxon>Bacteria</taxon>
        <taxon>Bacillati</taxon>
        <taxon>Actinomycetota</taxon>
        <taxon>Actinomycetes</taxon>
        <taxon>Streptosporangiales</taxon>
        <taxon>Thermomonosporaceae</taxon>
        <taxon>Actinomadura</taxon>
    </lineage>
</organism>
<evidence type="ECO:0000259" key="2">
    <source>
        <dbReference type="Pfam" id="PF01243"/>
    </source>
</evidence>
<reference evidence="4" key="1">
    <citation type="journal article" date="2019" name="Int. J. Syst. Evol. Microbiol.">
        <title>The Global Catalogue of Microorganisms (GCM) 10K type strain sequencing project: providing services to taxonomists for standard genome sequencing and annotation.</title>
        <authorList>
            <consortium name="The Broad Institute Genomics Platform"/>
            <consortium name="The Broad Institute Genome Sequencing Center for Infectious Disease"/>
            <person name="Wu L."/>
            <person name="Ma J."/>
        </authorList>
    </citation>
    <scope>NUCLEOTIDE SEQUENCE [LARGE SCALE GENOMIC DNA]</scope>
    <source>
        <strain evidence="4">KCTC 42087</strain>
    </source>
</reference>
<sequence length="167" mass="18277">MTTNENEQTGPGRGPGPKILTDGDLSALLGDHFFGALAANKRSGHPHLSTVVYRWDPAERIVRVSSTADRLKVRQLRNDPRAALYVSSPDHMAYVVAEGTAEIAETTVPGDAVGQELLSLIVPEITDPAEREGFLKAQVEDHRVVIRLRVERLYGMALDLPKEVQDA</sequence>
<evidence type="ECO:0000256" key="1">
    <source>
        <dbReference type="ARBA" id="ARBA00023002"/>
    </source>
</evidence>